<dbReference type="Gene3D" id="3.40.109.10">
    <property type="entry name" value="NADH Oxidase"/>
    <property type="match status" value="1"/>
</dbReference>
<evidence type="ECO:0000256" key="1">
    <source>
        <dbReference type="ARBA" id="ARBA00022630"/>
    </source>
</evidence>
<sequence length="218" mass="24630">MISDRFLDAIEHHTGSASESGSDHRVLDETSLDILFRKARSHNGWLKKDVDDSLLSRIYDIARMGPTSMNCSPMRVLFVRSEEQKKLLLPAIIESNIEKIRTAPAVAIIGYDCDFVDHLPKLWPQKDMRFVFENNPTLARETAVRNGTLQGAYLMLAARSLGLDCGPISGFDRSYVDEHFFPGTKITTNFLCGLGYGDPEKLSLRPPRFDFNEVCKFL</sequence>
<evidence type="ECO:0000256" key="2">
    <source>
        <dbReference type="ARBA" id="ARBA00022643"/>
    </source>
</evidence>
<dbReference type="InterPro" id="IPR023936">
    <property type="entry name" value="RutE-like"/>
</dbReference>
<keyword evidence="1" id="KW-0285">Flavoprotein</keyword>
<evidence type="ECO:0000256" key="3">
    <source>
        <dbReference type="ARBA" id="ARBA00022857"/>
    </source>
</evidence>
<evidence type="ECO:0000313" key="6">
    <source>
        <dbReference type="EMBL" id="SVC79923.1"/>
    </source>
</evidence>
<name>A0A382Q2U2_9ZZZZ</name>
<dbReference type="InterPro" id="IPR029479">
    <property type="entry name" value="Nitroreductase"/>
</dbReference>
<dbReference type="AlphaFoldDB" id="A0A382Q2U2"/>
<keyword evidence="3" id="KW-0521">NADP</keyword>
<dbReference type="GO" id="GO:0016491">
    <property type="term" value="F:oxidoreductase activity"/>
    <property type="evidence" value="ECO:0007669"/>
    <property type="project" value="UniProtKB-KW"/>
</dbReference>
<dbReference type="PANTHER" id="PTHR43543">
    <property type="entry name" value="MALONIC SEMIALDEHYDE REDUCTASE RUTE-RELATED"/>
    <property type="match status" value="1"/>
</dbReference>
<dbReference type="PANTHER" id="PTHR43543:SF1">
    <property type="entry name" value="MALONIC SEMIALDEHYDE REDUCTASE RUTE-RELATED"/>
    <property type="match status" value="1"/>
</dbReference>
<evidence type="ECO:0000259" key="5">
    <source>
        <dbReference type="Pfam" id="PF00881"/>
    </source>
</evidence>
<dbReference type="InterPro" id="IPR050461">
    <property type="entry name" value="Nitroreductase_HadB/RutE"/>
</dbReference>
<evidence type="ECO:0000256" key="4">
    <source>
        <dbReference type="ARBA" id="ARBA00023002"/>
    </source>
</evidence>
<dbReference type="CDD" id="cd02148">
    <property type="entry name" value="RutE-like"/>
    <property type="match status" value="1"/>
</dbReference>
<proteinExistence type="predicted"/>
<dbReference type="EMBL" id="UINC01111592">
    <property type="protein sequence ID" value="SVC79923.1"/>
    <property type="molecule type" value="Genomic_DNA"/>
</dbReference>
<keyword evidence="4" id="KW-0560">Oxidoreductase</keyword>
<accession>A0A382Q2U2</accession>
<feature type="domain" description="Nitroreductase" evidence="5">
    <location>
        <begin position="40"/>
        <end position="180"/>
    </location>
</feature>
<organism evidence="6">
    <name type="scientific">marine metagenome</name>
    <dbReference type="NCBI Taxonomy" id="408172"/>
    <lineage>
        <taxon>unclassified sequences</taxon>
        <taxon>metagenomes</taxon>
        <taxon>ecological metagenomes</taxon>
    </lineage>
</organism>
<dbReference type="Pfam" id="PF00881">
    <property type="entry name" value="Nitroreductase"/>
    <property type="match status" value="1"/>
</dbReference>
<dbReference type="SUPFAM" id="SSF55469">
    <property type="entry name" value="FMN-dependent nitroreductase-like"/>
    <property type="match status" value="1"/>
</dbReference>
<dbReference type="InterPro" id="IPR000415">
    <property type="entry name" value="Nitroreductase-like"/>
</dbReference>
<dbReference type="NCBIfam" id="NF003768">
    <property type="entry name" value="PRK05365.1"/>
    <property type="match status" value="1"/>
</dbReference>
<gene>
    <name evidence="6" type="ORF">METZ01_LOCUS332777</name>
</gene>
<keyword evidence="2" id="KW-0288">FMN</keyword>
<reference evidence="6" key="1">
    <citation type="submission" date="2018-05" db="EMBL/GenBank/DDBJ databases">
        <authorList>
            <person name="Lanie J.A."/>
            <person name="Ng W.-L."/>
            <person name="Kazmierczak K.M."/>
            <person name="Andrzejewski T.M."/>
            <person name="Davidsen T.M."/>
            <person name="Wayne K.J."/>
            <person name="Tettelin H."/>
            <person name="Glass J.I."/>
            <person name="Rusch D."/>
            <person name="Podicherti R."/>
            <person name="Tsui H.-C.T."/>
            <person name="Winkler M.E."/>
        </authorList>
    </citation>
    <scope>NUCLEOTIDE SEQUENCE</scope>
</reference>
<protein>
    <recommendedName>
        <fullName evidence="5">Nitroreductase domain-containing protein</fullName>
    </recommendedName>
</protein>